<feature type="signal peptide" evidence="2">
    <location>
        <begin position="1"/>
        <end position="28"/>
    </location>
</feature>
<proteinExistence type="predicted"/>
<dbReference type="InterPro" id="IPR011659">
    <property type="entry name" value="WD40"/>
</dbReference>
<dbReference type="SUPFAM" id="SSF82171">
    <property type="entry name" value="DPP6 N-terminal domain-like"/>
    <property type="match status" value="1"/>
</dbReference>
<dbReference type="Proteomes" id="UP000290560">
    <property type="component" value="Unassembled WGS sequence"/>
</dbReference>
<dbReference type="EMBL" id="KV875933">
    <property type="protein sequence ID" value="RZR73489.1"/>
    <property type="molecule type" value="Genomic_DNA"/>
</dbReference>
<feature type="chain" id="PRO_5019343086" description="Dipeptidylpeptidase IV N-terminal domain-containing protein" evidence="2">
    <location>
        <begin position="29"/>
        <end position="721"/>
    </location>
</feature>
<gene>
    <name evidence="3" type="ORF">BHM03_00024961</name>
</gene>
<dbReference type="SUPFAM" id="SSF69304">
    <property type="entry name" value="Tricorn protease N-terminal domain"/>
    <property type="match status" value="1"/>
</dbReference>
<dbReference type="PANTHER" id="PTHR32161">
    <property type="entry name" value="DPP6 N-TERMINAL DOMAIN-LIKE PROTEIN"/>
    <property type="match status" value="1"/>
</dbReference>
<name>A0A445MGW6_ENSVE</name>
<dbReference type="InterPro" id="IPR011042">
    <property type="entry name" value="6-blade_b-propeller_TolB-like"/>
</dbReference>
<evidence type="ECO:0000256" key="2">
    <source>
        <dbReference type="SAM" id="SignalP"/>
    </source>
</evidence>
<feature type="region of interest" description="Disordered" evidence="1">
    <location>
        <begin position="497"/>
        <end position="525"/>
    </location>
</feature>
<evidence type="ECO:0008006" key="4">
    <source>
        <dbReference type="Google" id="ProtNLM"/>
    </source>
</evidence>
<organism evidence="3">
    <name type="scientific">Ensete ventricosum</name>
    <name type="common">Abyssinian banana</name>
    <name type="synonym">Musa ensete</name>
    <dbReference type="NCBI Taxonomy" id="4639"/>
    <lineage>
        <taxon>Eukaryota</taxon>
        <taxon>Viridiplantae</taxon>
        <taxon>Streptophyta</taxon>
        <taxon>Embryophyta</taxon>
        <taxon>Tracheophyta</taxon>
        <taxon>Spermatophyta</taxon>
        <taxon>Magnoliopsida</taxon>
        <taxon>Liliopsida</taxon>
        <taxon>Zingiberales</taxon>
        <taxon>Musaceae</taxon>
        <taxon>Ensete</taxon>
    </lineage>
</organism>
<evidence type="ECO:0000313" key="3">
    <source>
        <dbReference type="EMBL" id="RZR73489.1"/>
    </source>
</evidence>
<dbReference type="AlphaFoldDB" id="A0A445MGW6"/>
<sequence>MMSSPQHFLLLFLLFLLPFSILPDTTCAAGTIIFTTLGRSRYNFDIFSLPIASSSSRSRPIAVDRRGEHRLTDGVSVNFNGYFPSLASSSFLSPLLPSSSSSSVDSLLYVTERNGSSAVYLDLFLASASSSSSSSPSTRRDALELQTRLQFPLIPPPDDAAAESAPNVSMKDRPSLSGDLLVYVSTHQPSPSPRQSWAAVYSTHLPTGRTRRLTPSGVADFSPAVSPSGAWTAVASYGAAGWPGDVEELRTAIYVFRTEDGSGRTLVVDHGGWPCWADESTLYFHRRGSDGWWSIYRATISVGTTTVSLESMVRITPAGFHAFTPATSAGAPGIIAVATRRQTSNYRHIELIDTRGGTNAYVEVTRPVTPYSHNYNPFISPEGSRVGYHRCRGSGNGSPSLLLENIKSSDPEAFSLLRVDGSFPSFSPDGERIAYVNLPGLFVVNSDGSGGPREVFSGIAFPTAWDWKRKGTIYTSYGPEFSAEGTQVDIISITLPDDDDDDDAGNAQPSIKKLTTGGANNAFPSPSPNGKWVVFRSGRSGHKNLYIMDAVEGESAGIHRLTEGPWSDTMCNWSPDGEWIAFASDRDNPGGGSFAIYMVHPNGTGLRRVVHSGSGGRTNHPWFSPDSKSLVFTSDYGGVSAEPISNPHHYQPYGEIYTVGIDGTGIRRLTHNSFEDGTPTWTPFFLEPADVAESLQGSGWCEFDDCHWLNIQAQLDDGASC</sequence>
<evidence type="ECO:0000256" key="1">
    <source>
        <dbReference type="SAM" id="MobiDB-lite"/>
    </source>
</evidence>
<accession>A0A445MGW6</accession>
<dbReference type="Gene3D" id="2.120.10.30">
    <property type="entry name" value="TolB, C-terminal domain"/>
    <property type="match status" value="3"/>
</dbReference>
<keyword evidence="2" id="KW-0732">Signal</keyword>
<reference evidence="3" key="1">
    <citation type="journal article" date="2018" name="Data Brief">
        <title>Genome sequence data from 17 accessions of Ensete ventricosum, a staple food crop for millions in Ethiopia.</title>
        <authorList>
            <person name="Yemataw Z."/>
            <person name="Muzemil S."/>
            <person name="Ambachew D."/>
            <person name="Tripathi L."/>
            <person name="Tesfaye K."/>
            <person name="Chala A."/>
            <person name="Farbos A."/>
            <person name="O'Neill P."/>
            <person name="Moore K."/>
            <person name="Grant M."/>
            <person name="Studholme D.J."/>
        </authorList>
    </citation>
    <scope>NUCLEOTIDE SEQUENCE [LARGE SCALE GENOMIC DNA]</scope>
    <source>
        <tissue evidence="3">Leaf</tissue>
    </source>
</reference>
<protein>
    <recommendedName>
        <fullName evidence="4">Dipeptidylpeptidase IV N-terminal domain-containing protein</fullName>
    </recommendedName>
</protein>
<dbReference type="PANTHER" id="PTHR32161:SF8">
    <property type="entry name" value="DPP6 N-TERMINAL DOMAIN-LIKE PROTEIN"/>
    <property type="match status" value="1"/>
</dbReference>
<dbReference type="Pfam" id="PF07676">
    <property type="entry name" value="PD40"/>
    <property type="match status" value="4"/>
</dbReference>